<protein>
    <recommendedName>
        <fullName evidence="1">YpoC-like domain-containing protein</fullName>
    </recommendedName>
</protein>
<comment type="caution">
    <text evidence="2">The sequence shown here is derived from an EMBL/GenBank/DDBJ whole genome shotgun (WGS) entry which is preliminary data.</text>
</comment>
<evidence type="ECO:0000259" key="1">
    <source>
        <dbReference type="Pfam" id="PF21747"/>
    </source>
</evidence>
<proteinExistence type="predicted"/>
<dbReference type="Pfam" id="PF21747">
    <property type="entry name" value="YpoC"/>
    <property type="match status" value="1"/>
</dbReference>
<dbReference type="RefSeq" id="WP_151573048.1">
    <property type="nucleotide sequence ID" value="NZ_WBOT01000002.1"/>
</dbReference>
<feature type="domain" description="YpoC-like" evidence="1">
    <location>
        <begin position="61"/>
        <end position="167"/>
    </location>
</feature>
<reference evidence="2 3" key="1">
    <citation type="journal article" date="2014" name="Arch. Microbiol.">
        <title>Bacillus mesophilum sp. nov., strain IITR-54T, a novel 4-chlorobiphenyl dechlorinating bacterium.</title>
        <authorList>
            <person name="Manickam N."/>
            <person name="Singh N.K."/>
            <person name="Bajaj A."/>
            <person name="Kumar R.M."/>
            <person name="Kaur G."/>
            <person name="Kaur N."/>
            <person name="Bala M."/>
            <person name="Kumar A."/>
            <person name="Mayilraj S."/>
        </authorList>
    </citation>
    <scope>NUCLEOTIDE SEQUENCE [LARGE SCALE GENOMIC DNA]</scope>
    <source>
        <strain evidence="2 3">IITR-54</strain>
    </source>
</reference>
<gene>
    <name evidence="2" type="ORF">F7732_06055</name>
</gene>
<keyword evidence="3" id="KW-1185">Reference proteome</keyword>
<evidence type="ECO:0000313" key="3">
    <source>
        <dbReference type="Proteomes" id="UP000441354"/>
    </source>
</evidence>
<dbReference type="InterPro" id="IPR048427">
    <property type="entry name" value="YpoC"/>
</dbReference>
<evidence type="ECO:0000313" key="2">
    <source>
        <dbReference type="EMBL" id="KAB2333649.1"/>
    </source>
</evidence>
<organism evidence="2 3">
    <name type="scientific">Bacillus mesophilum</name>
    <dbReference type="NCBI Taxonomy" id="1071718"/>
    <lineage>
        <taxon>Bacteria</taxon>
        <taxon>Bacillati</taxon>
        <taxon>Bacillota</taxon>
        <taxon>Bacilli</taxon>
        <taxon>Bacillales</taxon>
        <taxon>Bacillaceae</taxon>
        <taxon>Bacillus</taxon>
    </lineage>
</organism>
<dbReference type="OrthoDB" id="2360594at2"/>
<sequence length="171" mass="20026">MADLWIEVPQQFCHVSFYKKGTMISVREDISPADLTVPFLADILYMKSYSKFYPAEHVDIYIPMMIKQWKSIKELLAVKFEQRQLEGAGEQMKYGIAFAVQWIHWMNGKTVDLGNIGHFDEWKIHPVNSTERIQFILSRPVLYHSFVQLCELTGELEKQYFKMLAVKGKSK</sequence>
<dbReference type="Proteomes" id="UP000441354">
    <property type="component" value="Unassembled WGS sequence"/>
</dbReference>
<name>A0A7V7RMS6_9BACI</name>
<dbReference type="EMBL" id="WBOT01000002">
    <property type="protein sequence ID" value="KAB2333649.1"/>
    <property type="molecule type" value="Genomic_DNA"/>
</dbReference>
<accession>A0A7V7RMS6</accession>
<dbReference type="AlphaFoldDB" id="A0A7V7RMS6"/>